<protein>
    <submittedName>
        <fullName evidence="1">Uncharacterized protein</fullName>
    </submittedName>
</protein>
<name>K2SRJ3_MACPH</name>
<accession>K2SRJ3</accession>
<evidence type="ECO:0000313" key="2">
    <source>
        <dbReference type="Proteomes" id="UP000007129"/>
    </source>
</evidence>
<dbReference type="Proteomes" id="UP000007129">
    <property type="component" value="Unassembled WGS sequence"/>
</dbReference>
<dbReference type="InParanoid" id="K2SRJ3"/>
<dbReference type="HOGENOM" id="CLU_2758263_0_0_1"/>
<comment type="caution">
    <text evidence="1">The sequence shown here is derived from an EMBL/GenBank/DDBJ whole genome shotgun (WGS) entry which is preliminary data.</text>
</comment>
<gene>
    <name evidence="1" type="ORF">MPH_03183</name>
</gene>
<evidence type="ECO:0000313" key="1">
    <source>
        <dbReference type="EMBL" id="EKG19320.1"/>
    </source>
</evidence>
<reference evidence="1 2" key="1">
    <citation type="journal article" date="2012" name="BMC Genomics">
        <title>Tools to kill: Genome of one of the most destructive plant pathogenic fungi Macrophomina phaseolina.</title>
        <authorList>
            <person name="Islam M.S."/>
            <person name="Haque M.S."/>
            <person name="Islam M.M."/>
            <person name="Emdad E.M."/>
            <person name="Halim A."/>
            <person name="Hossen Q.M.M."/>
            <person name="Hossain M.Z."/>
            <person name="Ahmed B."/>
            <person name="Rahim S."/>
            <person name="Rahman M.S."/>
            <person name="Alam M.M."/>
            <person name="Hou S."/>
            <person name="Wan X."/>
            <person name="Saito J.A."/>
            <person name="Alam M."/>
        </authorList>
    </citation>
    <scope>NUCLEOTIDE SEQUENCE [LARGE SCALE GENOMIC DNA]</scope>
    <source>
        <strain evidence="1 2">MS6</strain>
    </source>
</reference>
<proteinExistence type="predicted"/>
<dbReference type="AlphaFoldDB" id="K2SRJ3"/>
<sequence length="70" mass="8200">MFNRLWLLTQHKHRMRHENHVTFEANHQNPPLSRGQGPNYILGIISIILAALKEIHVKFKQTSTYQPGEI</sequence>
<dbReference type="EMBL" id="AHHD01000163">
    <property type="protein sequence ID" value="EKG19320.1"/>
    <property type="molecule type" value="Genomic_DNA"/>
</dbReference>
<dbReference type="VEuPathDB" id="FungiDB:MPH_03183"/>
<organism evidence="1 2">
    <name type="scientific">Macrophomina phaseolina (strain MS6)</name>
    <name type="common">Charcoal rot fungus</name>
    <dbReference type="NCBI Taxonomy" id="1126212"/>
    <lineage>
        <taxon>Eukaryota</taxon>
        <taxon>Fungi</taxon>
        <taxon>Dikarya</taxon>
        <taxon>Ascomycota</taxon>
        <taxon>Pezizomycotina</taxon>
        <taxon>Dothideomycetes</taxon>
        <taxon>Dothideomycetes incertae sedis</taxon>
        <taxon>Botryosphaeriales</taxon>
        <taxon>Botryosphaeriaceae</taxon>
        <taxon>Macrophomina</taxon>
    </lineage>
</organism>